<evidence type="ECO:0000256" key="1">
    <source>
        <dbReference type="SAM" id="MobiDB-lite"/>
    </source>
</evidence>
<feature type="compositionally biased region" description="Basic and acidic residues" evidence="1">
    <location>
        <begin position="12"/>
        <end position="24"/>
    </location>
</feature>
<sequence length="71" mass="8285">MGNRVFLPYRPTGREADTHAEAPYRPRRGRRGVIEMTDLMAMCHEMMMWLHRMGVPMPPMHNMPPMPGMSM</sequence>
<evidence type="ECO:0000313" key="2">
    <source>
        <dbReference type="EMBL" id="GAA4488511.1"/>
    </source>
</evidence>
<proteinExistence type="predicted"/>
<reference evidence="3" key="1">
    <citation type="journal article" date="2019" name="Int. J. Syst. Evol. Microbiol.">
        <title>The Global Catalogue of Microorganisms (GCM) 10K type strain sequencing project: providing services to taxonomists for standard genome sequencing and annotation.</title>
        <authorList>
            <consortium name="The Broad Institute Genomics Platform"/>
            <consortium name="The Broad Institute Genome Sequencing Center for Infectious Disease"/>
            <person name="Wu L."/>
            <person name="Ma J."/>
        </authorList>
    </citation>
    <scope>NUCLEOTIDE SEQUENCE [LARGE SCALE GENOMIC DNA]</scope>
    <source>
        <strain evidence="3">JCM 32206</strain>
    </source>
</reference>
<name>A0ABP8PKQ7_9NOCA</name>
<dbReference type="EMBL" id="BAABFB010000072">
    <property type="protein sequence ID" value="GAA4488511.1"/>
    <property type="molecule type" value="Genomic_DNA"/>
</dbReference>
<feature type="region of interest" description="Disordered" evidence="1">
    <location>
        <begin position="1"/>
        <end position="26"/>
    </location>
</feature>
<dbReference type="Proteomes" id="UP001501183">
    <property type="component" value="Unassembled WGS sequence"/>
</dbReference>
<accession>A0ABP8PKQ7</accession>
<comment type="caution">
    <text evidence="2">The sequence shown here is derived from an EMBL/GenBank/DDBJ whole genome shotgun (WGS) entry which is preliminary data.</text>
</comment>
<evidence type="ECO:0000313" key="3">
    <source>
        <dbReference type="Proteomes" id="UP001501183"/>
    </source>
</evidence>
<protein>
    <submittedName>
        <fullName evidence="2">Uncharacterized protein</fullName>
    </submittedName>
</protein>
<organism evidence="2 3">
    <name type="scientific">Rhodococcus olei</name>
    <dbReference type="NCBI Taxonomy" id="2161675"/>
    <lineage>
        <taxon>Bacteria</taxon>
        <taxon>Bacillati</taxon>
        <taxon>Actinomycetota</taxon>
        <taxon>Actinomycetes</taxon>
        <taxon>Mycobacteriales</taxon>
        <taxon>Nocardiaceae</taxon>
        <taxon>Rhodococcus</taxon>
    </lineage>
</organism>
<keyword evidence="3" id="KW-1185">Reference proteome</keyword>
<gene>
    <name evidence="2" type="ORF">GCM10023094_48500</name>
</gene>